<evidence type="ECO:0000313" key="2">
    <source>
        <dbReference type="EMBL" id="BCK81575.1"/>
    </source>
</evidence>
<dbReference type="EMBL" id="AP023418">
    <property type="protein sequence ID" value="BCK81575.1"/>
    <property type="molecule type" value="Genomic_DNA"/>
</dbReference>
<feature type="region of interest" description="Disordered" evidence="1">
    <location>
        <begin position="22"/>
        <end position="48"/>
    </location>
</feature>
<gene>
    <name evidence="2" type="ORF">MM50RIKEN_13380</name>
</gene>
<sequence length="81" mass="8894">MIPQIRTYSPEHTICGEDKQTQAAATHKEHIGKADNGNEVRKSNDTDDGGVLWRYAKAIIESTVRFGVVVNEGKTHNAGDD</sequence>
<evidence type="ECO:0000256" key="1">
    <source>
        <dbReference type="SAM" id="MobiDB-lite"/>
    </source>
</evidence>
<accession>A0A810Q4U1</accession>
<dbReference type="Proteomes" id="UP000681035">
    <property type="component" value="Chromosome"/>
</dbReference>
<name>A0A810Q4U1_9FIRM</name>
<reference evidence="2" key="1">
    <citation type="submission" date="2020-09" db="EMBL/GenBank/DDBJ databases">
        <title>New species isolated from human feces.</title>
        <authorList>
            <person name="Kitahara M."/>
            <person name="Shigeno Y."/>
            <person name="Shime M."/>
            <person name="Matsumoto Y."/>
            <person name="Nakamura S."/>
            <person name="Motooka D."/>
            <person name="Fukuoka S."/>
            <person name="Nishikawa H."/>
            <person name="Benno Y."/>
        </authorList>
    </citation>
    <scope>NUCLEOTIDE SEQUENCE</scope>
    <source>
        <strain evidence="2">MM50</strain>
    </source>
</reference>
<dbReference type="KEGG" id="vcop:MM50RIKEN_13380"/>
<proteinExistence type="predicted"/>
<dbReference type="AlphaFoldDB" id="A0A810Q4U1"/>
<keyword evidence="3" id="KW-1185">Reference proteome</keyword>
<feature type="compositionally biased region" description="Basic and acidic residues" evidence="1">
    <location>
        <begin position="22"/>
        <end position="45"/>
    </location>
</feature>
<organism evidence="2 3">
    <name type="scientific">Vescimonas coprocola</name>
    <dbReference type="NCBI Taxonomy" id="2714355"/>
    <lineage>
        <taxon>Bacteria</taxon>
        <taxon>Bacillati</taxon>
        <taxon>Bacillota</taxon>
        <taxon>Clostridia</taxon>
        <taxon>Eubacteriales</taxon>
        <taxon>Oscillospiraceae</taxon>
        <taxon>Vescimonas</taxon>
    </lineage>
</organism>
<protein>
    <submittedName>
        <fullName evidence="2">Uncharacterized protein</fullName>
    </submittedName>
</protein>
<evidence type="ECO:0000313" key="3">
    <source>
        <dbReference type="Proteomes" id="UP000681035"/>
    </source>
</evidence>